<dbReference type="NCBIfam" id="TIGR01182">
    <property type="entry name" value="eda"/>
    <property type="match status" value="1"/>
</dbReference>
<evidence type="ECO:0000256" key="1">
    <source>
        <dbReference type="ARBA" id="ARBA00004761"/>
    </source>
</evidence>
<dbReference type="GO" id="GO:0016829">
    <property type="term" value="F:lyase activity"/>
    <property type="evidence" value="ECO:0007669"/>
    <property type="project" value="UniProtKB-KW"/>
</dbReference>
<evidence type="ECO:0000256" key="5">
    <source>
        <dbReference type="ARBA" id="ARBA00023277"/>
    </source>
</evidence>
<comment type="pathway">
    <text evidence="1">Carbohydrate acid metabolism.</text>
</comment>
<keyword evidence="4" id="KW-0456">Lyase</keyword>
<accession>A0A1M4W2T7</accession>
<dbReference type="SUPFAM" id="SSF51569">
    <property type="entry name" value="Aldolase"/>
    <property type="match status" value="1"/>
</dbReference>
<keyword evidence="7" id="KW-1185">Reference proteome</keyword>
<dbReference type="InterPro" id="IPR000887">
    <property type="entry name" value="Aldlse_KDPG_KHG"/>
</dbReference>
<dbReference type="Pfam" id="PF01081">
    <property type="entry name" value="Aldolase"/>
    <property type="match status" value="1"/>
</dbReference>
<proteinExistence type="inferred from homology"/>
<dbReference type="InterPro" id="IPR013785">
    <property type="entry name" value="Aldolase_TIM"/>
</dbReference>
<evidence type="ECO:0000256" key="3">
    <source>
        <dbReference type="ARBA" id="ARBA00011233"/>
    </source>
</evidence>
<dbReference type="CDD" id="cd00452">
    <property type="entry name" value="KDPG_aldolase"/>
    <property type="match status" value="1"/>
</dbReference>
<evidence type="ECO:0000256" key="4">
    <source>
        <dbReference type="ARBA" id="ARBA00023239"/>
    </source>
</evidence>
<dbReference type="AlphaFoldDB" id="A0A1M4W2T7"/>
<protein>
    <submittedName>
        <fullName evidence="6">2-keto-3-deoxy-phosphogluconate aldolase</fullName>
    </submittedName>
</protein>
<evidence type="ECO:0000313" key="6">
    <source>
        <dbReference type="EMBL" id="SHE75538.1"/>
    </source>
</evidence>
<evidence type="ECO:0000313" key="7">
    <source>
        <dbReference type="Proteomes" id="UP000184088"/>
    </source>
</evidence>
<dbReference type="Gene3D" id="3.20.20.70">
    <property type="entry name" value="Aldolase class I"/>
    <property type="match status" value="1"/>
</dbReference>
<reference evidence="6 7" key="1">
    <citation type="submission" date="2016-11" db="EMBL/GenBank/DDBJ databases">
        <authorList>
            <person name="Jaros S."/>
            <person name="Januszkiewicz K."/>
            <person name="Wedrychowicz H."/>
        </authorList>
    </citation>
    <scope>NUCLEOTIDE SEQUENCE [LARGE SCALE GENOMIC DNA]</scope>
    <source>
        <strain evidence="6 7">DSM 17918</strain>
    </source>
</reference>
<evidence type="ECO:0000256" key="2">
    <source>
        <dbReference type="ARBA" id="ARBA00006906"/>
    </source>
</evidence>
<dbReference type="Proteomes" id="UP000184088">
    <property type="component" value="Unassembled WGS sequence"/>
</dbReference>
<sequence>MNMMLPKIAESGLVAIIRGIDKNYLLSAVDALMEGGCNTVEITCDTPSAIEMIDTLKENFKNDLIIGAGTVLDRQTARLAILAGAQFILMPHLSVDVIEICNLYGKDVVPGVMTPTEITQALQLGCKMVKIFPASILGARYFTNILKPIAQIQMMAVGGINISNAADYLRAGAVALGVGKNLINKEILERGEYSEIIAKTREYLRIICEVKGNIAR</sequence>
<dbReference type="PANTHER" id="PTHR30246:SF1">
    <property type="entry name" value="2-DEHYDRO-3-DEOXY-6-PHOSPHOGALACTONATE ALDOLASE-RELATED"/>
    <property type="match status" value="1"/>
</dbReference>
<dbReference type="RefSeq" id="WP_234945943.1">
    <property type="nucleotide sequence ID" value="NZ_FQVH01000005.1"/>
</dbReference>
<gene>
    <name evidence="6" type="ORF">SAMN02746089_00739</name>
</gene>
<name>A0A1M4W2T7_9THEO</name>
<comment type="subunit">
    <text evidence="3">Homotrimer.</text>
</comment>
<dbReference type="STRING" id="1121256.SAMN02746089_00739"/>
<organism evidence="6 7">
    <name type="scientific">Caldanaerobius fijiensis DSM 17918</name>
    <dbReference type="NCBI Taxonomy" id="1121256"/>
    <lineage>
        <taxon>Bacteria</taxon>
        <taxon>Bacillati</taxon>
        <taxon>Bacillota</taxon>
        <taxon>Clostridia</taxon>
        <taxon>Thermoanaerobacterales</taxon>
        <taxon>Thermoanaerobacteraceae</taxon>
        <taxon>Caldanaerobius</taxon>
    </lineage>
</organism>
<keyword evidence="5" id="KW-0119">Carbohydrate metabolism</keyword>
<dbReference type="EMBL" id="FQVH01000005">
    <property type="protein sequence ID" value="SHE75538.1"/>
    <property type="molecule type" value="Genomic_DNA"/>
</dbReference>
<dbReference type="PANTHER" id="PTHR30246">
    <property type="entry name" value="2-KETO-3-DEOXY-6-PHOSPHOGLUCONATE ALDOLASE"/>
    <property type="match status" value="1"/>
</dbReference>
<comment type="similarity">
    <text evidence="2">Belongs to the KHG/KDPG aldolase family.</text>
</comment>